<sequence>MDSSAKKSTPPTNNVESSTKDHIDPVDDFAFALAQQRLYDQEHECLIMERGRLSNTATFKCEICMDKHSQEDVALVDGCGHRFCRDCIRAYASSQLREHSYPIFCPLCSVEKGEDEPSVLNNALMQQIGLSEEEFATFIELEMASFSILVQCRSCNNSFFVVREELDMVDTVACPLPRCGQSWCKICSQILDDSDAEAHSCDGTAELRRLMSQQGWKYCPGCQTPAEKIDGCNHIKVNRHFCYRCGAIIVSSIAPREIERHVSLHYQTCKMFEDIPDDT</sequence>
<dbReference type="Gene3D" id="3.30.40.10">
    <property type="entry name" value="Zinc/RING finger domain, C3HC4 (zinc finger)"/>
    <property type="match status" value="1"/>
</dbReference>
<dbReference type="GO" id="GO:0004842">
    <property type="term" value="F:ubiquitin-protein transferase activity"/>
    <property type="evidence" value="ECO:0007669"/>
    <property type="project" value="InterPro"/>
</dbReference>
<dbReference type="HOGENOM" id="CLU_022048_2_0_1"/>
<dbReference type="AlphaFoldDB" id="A0A0C3NUZ3"/>
<dbReference type="PROSITE" id="PS00518">
    <property type="entry name" value="ZF_RING_1"/>
    <property type="match status" value="1"/>
</dbReference>
<dbReference type="Pfam" id="PF00097">
    <property type="entry name" value="zf-C3HC4"/>
    <property type="match status" value="1"/>
</dbReference>
<dbReference type="SMART" id="SM00184">
    <property type="entry name" value="RING"/>
    <property type="match status" value="2"/>
</dbReference>
<evidence type="ECO:0000259" key="9">
    <source>
        <dbReference type="PROSITE" id="PS50089"/>
    </source>
</evidence>
<evidence type="ECO:0008006" key="13">
    <source>
        <dbReference type="Google" id="ProtNLM"/>
    </source>
</evidence>
<dbReference type="PROSITE" id="PS50089">
    <property type="entry name" value="ZF_RING_2"/>
    <property type="match status" value="1"/>
</dbReference>
<dbReference type="InterPro" id="IPR017907">
    <property type="entry name" value="Znf_RING_CS"/>
</dbReference>
<evidence type="ECO:0000259" key="10">
    <source>
        <dbReference type="PROSITE" id="PS51873"/>
    </source>
</evidence>
<dbReference type="InterPro" id="IPR001841">
    <property type="entry name" value="Znf_RING"/>
</dbReference>
<organism evidence="11 12">
    <name type="scientific">Phlebiopsis gigantea (strain 11061_1 CR5-6)</name>
    <name type="common">White-rot fungus</name>
    <name type="synonym">Peniophora gigantea</name>
    <dbReference type="NCBI Taxonomy" id="745531"/>
    <lineage>
        <taxon>Eukaryota</taxon>
        <taxon>Fungi</taxon>
        <taxon>Dikarya</taxon>
        <taxon>Basidiomycota</taxon>
        <taxon>Agaricomycotina</taxon>
        <taxon>Agaricomycetes</taxon>
        <taxon>Polyporales</taxon>
        <taxon>Phanerochaetaceae</taxon>
        <taxon>Phlebiopsis</taxon>
    </lineage>
</organism>
<keyword evidence="5" id="KW-0833">Ubl conjugation pathway</keyword>
<proteinExistence type="predicted"/>
<evidence type="ECO:0000256" key="1">
    <source>
        <dbReference type="ARBA" id="ARBA00022679"/>
    </source>
</evidence>
<keyword evidence="3" id="KW-0677">Repeat</keyword>
<evidence type="ECO:0000256" key="2">
    <source>
        <dbReference type="ARBA" id="ARBA00022723"/>
    </source>
</evidence>
<evidence type="ECO:0000256" key="3">
    <source>
        <dbReference type="ARBA" id="ARBA00022737"/>
    </source>
</evidence>
<keyword evidence="12" id="KW-1185">Reference proteome</keyword>
<keyword evidence="6" id="KW-0862">Zinc</keyword>
<keyword evidence="1" id="KW-0808">Transferase</keyword>
<feature type="compositionally biased region" description="Polar residues" evidence="8">
    <location>
        <begin position="1"/>
        <end position="17"/>
    </location>
</feature>
<reference evidence="11 12" key="1">
    <citation type="journal article" date="2014" name="PLoS Genet.">
        <title>Analysis of the Phlebiopsis gigantea genome, transcriptome and secretome provides insight into its pioneer colonization strategies of wood.</title>
        <authorList>
            <person name="Hori C."/>
            <person name="Ishida T."/>
            <person name="Igarashi K."/>
            <person name="Samejima M."/>
            <person name="Suzuki H."/>
            <person name="Master E."/>
            <person name="Ferreira P."/>
            <person name="Ruiz-Duenas F.J."/>
            <person name="Held B."/>
            <person name="Canessa P."/>
            <person name="Larrondo L.F."/>
            <person name="Schmoll M."/>
            <person name="Druzhinina I.S."/>
            <person name="Kubicek C.P."/>
            <person name="Gaskell J.A."/>
            <person name="Kersten P."/>
            <person name="St John F."/>
            <person name="Glasner J."/>
            <person name="Sabat G."/>
            <person name="Splinter BonDurant S."/>
            <person name="Syed K."/>
            <person name="Yadav J."/>
            <person name="Mgbeahuruike A.C."/>
            <person name="Kovalchuk A."/>
            <person name="Asiegbu F.O."/>
            <person name="Lackner G."/>
            <person name="Hoffmeister D."/>
            <person name="Rencoret J."/>
            <person name="Gutierrez A."/>
            <person name="Sun H."/>
            <person name="Lindquist E."/>
            <person name="Barry K."/>
            <person name="Riley R."/>
            <person name="Grigoriev I.V."/>
            <person name="Henrissat B."/>
            <person name="Kues U."/>
            <person name="Berka R.M."/>
            <person name="Martinez A.T."/>
            <person name="Covert S.F."/>
            <person name="Blanchette R.A."/>
            <person name="Cullen D."/>
        </authorList>
    </citation>
    <scope>NUCLEOTIDE SEQUENCE [LARGE SCALE GENOMIC DNA]</scope>
    <source>
        <strain evidence="11 12">11061_1 CR5-6</strain>
    </source>
</reference>
<dbReference type="SUPFAM" id="SSF57850">
    <property type="entry name" value="RING/U-box"/>
    <property type="match status" value="2"/>
</dbReference>
<evidence type="ECO:0000313" key="12">
    <source>
        <dbReference type="Proteomes" id="UP000053257"/>
    </source>
</evidence>
<keyword evidence="4 7" id="KW-0863">Zinc-finger</keyword>
<dbReference type="PANTHER" id="PTHR11685">
    <property type="entry name" value="RBR FAMILY RING FINGER AND IBR DOMAIN-CONTAINING"/>
    <property type="match status" value="1"/>
</dbReference>
<dbReference type="GO" id="GO:0016567">
    <property type="term" value="P:protein ubiquitination"/>
    <property type="evidence" value="ECO:0007669"/>
    <property type="project" value="InterPro"/>
</dbReference>
<evidence type="ECO:0000256" key="7">
    <source>
        <dbReference type="PROSITE-ProRule" id="PRU00175"/>
    </source>
</evidence>
<evidence type="ECO:0000256" key="4">
    <source>
        <dbReference type="ARBA" id="ARBA00022771"/>
    </source>
</evidence>
<dbReference type="InterPro" id="IPR044066">
    <property type="entry name" value="TRIAD_supradom"/>
</dbReference>
<dbReference type="InterPro" id="IPR013083">
    <property type="entry name" value="Znf_RING/FYVE/PHD"/>
</dbReference>
<accession>A0A0C3NUZ3</accession>
<name>A0A0C3NUZ3_PHLG1</name>
<dbReference type="Gene3D" id="1.20.120.1750">
    <property type="match status" value="1"/>
</dbReference>
<evidence type="ECO:0000256" key="6">
    <source>
        <dbReference type="ARBA" id="ARBA00022833"/>
    </source>
</evidence>
<feature type="region of interest" description="Disordered" evidence="8">
    <location>
        <begin position="1"/>
        <end position="21"/>
    </location>
</feature>
<dbReference type="InterPro" id="IPR018957">
    <property type="entry name" value="Znf_C3HC4_RING-type"/>
</dbReference>
<gene>
    <name evidence="11" type="ORF">PHLGIDRAFT_103126</name>
</gene>
<evidence type="ECO:0000256" key="5">
    <source>
        <dbReference type="ARBA" id="ARBA00022786"/>
    </source>
</evidence>
<dbReference type="STRING" id="745531.A0A0C3NUZ3"/>
<feature type="domain" description="RING-type" evidence="10">
    <location>
        <begin position="57"/>
        <end position="273"/>
    </location>
</feature>
<evidence type="ECO:0000313" key="11">
    <source>
        <dbReference type="EMBL" id="KIP09159.1"/>
    </source>
</evidence>
<dbReference type="PROSITE" id="PS51873">
    <property type="entry name" value="TRIAD"/>
    <property type="match status" value="1"/>
</dbReference>
<dbReference type="EMBL" id="KN840469">
    <property type="protein sequence ID" value="KIP09159.1"/>
    <property type="molecule type" value="Genomic_DNA"/>
</dbReference>
<dbReference type="OrthoDB" id="1431934at2759"/>
<dbReference type="InterPro" id="IPR031127">
    <property type="entry name" value="E3_UB_ligase_RBR"/>
</dbReference>
<evidence type="ECO:0000256" key="8">
    <source>
        <dbReference type="SAM" id="MobiDB-lite"/>
    </source>
</evidence>
<keyword evidence="2" id="KW-0479">Metal-binding</keyword>
<dbReference type="Proteomes" id="UP000053257">
    <property type="component" value="Unassembled WGS sequence"/>
</dbReference>
<protein>
    <recommendedName>
        <fullName evidence="13">RING-type domain-containing protein</fullName>
    </recommendedName>
</protein>
<feature type="domain" description="RING-type" evidence="9">
    <location>
        <begin position="61"/>
        <end position="109"/>
    </location>
</feature>
<dbReference type="GO" id="GO:0008270">
    <property type="term" value="F:zinc ion binding"/>
    <property type="evidence" value="ECO:0007669"/>
    <property type="project" value="UniProtKB-KW"/>
</dbReference>